<dbReference type="STRING" id="1086013.SAMN05421774_105132"/>
<organism evidence="1 2">
    <name type="scientific">Gemmobacter megaterium</name>
    <dbReference type="NCBI Taxonomy" id="1086013"/>
    <lineage>
        <taxon>Bacteria</taxon>
        <taxon>Pseudomonadati</taxon>
        <taxon>Pseudomonadota</taxon>
        <taxon>Alphaproteobacteria</taxon>
        <taxon>Rhodobacterales</taxon>
        <taxon>Paracoccaceae</taxon>
        <taxon>Gemmobacter</taxon>
    </lineage>
</organism>
<reference evidence="1 2" key="1">
    <citation type="submission" date="2017-01" db="EMBL/GenBank/DDBJ databases">
        <authorList>
            <person name="Mah S.A."/>
            <person name="Swanson W.J."/>
            <person name="Moy G.W."/>
            <person name="Vacquier V.D."/>
        </authorList>
    </citation>
    <scope>NUCLEOTIDE SEQUENCE [LARGE SCALE GENOMIC DNA]</scope>
    <source>
        <strain evidence="1 2">DSM 26375</strain>
    </source>
</reference>
<protein>
    <submittedName>
        <fullName evidence="1">Uncharacterized protein</fullName>
    </submittedName>
</protein>
<gene>
    <name evidence="1" type="ORF">SAMN05421774_105132</name>
</gene>
<dbReference type="EMBL" id="FTOT01000005">
    <property type="protein sequence ID" value="SIT08166.1"/>
    <property type="molecule type" value="Genomic_DNA"/>
</dbReference>
<evidence type="ECO:0000313" key="1">
    <source>
        <dbReference type="EMBL" id="SIT08166.1"/>
    </source>
</evidence>
<sequence>MRGFVIFVLMIFGAVAGRAGPWPREVDRTFIALAMTGQTASLWAERGLGRGRWLALDGWYNAGSAEWLVGVTYHRAMRDRAGWAMAWSAGVTVGMPQTDITLEVPVIRYPSTWQAVVKLRPILSARLGMSLGRPLVRPWPGWVALDLRVDANTLDQRVKADATVGYRPRPRWAVIGQMQTELAKGTRPQLHLASSVVWKASDKVSLELGLRHGLHDRKTQIKLGNWVEF</sequence>
<name>A0A1N7PC97_9RHOB</name>
<evidence type="ECO:0000313" key="2">
    <source>
        <dbReference type="Proteomes" id="UP000186141"/>
    </source>
</evidence>
<dbReference type="AlphaFoldDB" id="A0A1N7PC97"/>
<dbReference type="Proteomes" id="UP000186141">
    <property type="component" value="Unassembled WGS sequence"/>
</dbReference>
<proteinExistence type="predicted"/>
<dbReference type="RefSeq" id="WP_076531976.1">
    <property type="nucleotide sequence ID" value="NZ_BMEH01000005.1"/>
</dbReference>
<dbReference type="OrthoDB" id="7857490at2"/>
<keyword evidence="2" id="KW-1185">Reference proteome</keyword>
<accession>A0A1N7PC97</accession>